<evidence type="ECO:0000256" key="2">
    <source>
        <dbReference type="SAM" id="MobiDB-lite"/>
    </source>
</evidence>
<dbReference type="PANTHER" id="PTHR43156:SF2">
    <property type="entry name" value="STAGE II SPORULATION PROTEIN E"/>
    <property type="match status" value="1"/>
</dbReference>
<dbReference type="AlphaFoldDB" id="A0A518EUA3"/>
<accession>A0A518EUA3</accession>
<proteinExistence type="predicted"/>
<evidence type="ECO:0000259" key="4">
    <source>
        <dbReference type="SMART" id="SM00331"/>
    </source>
</evidence>
<dbReference type="InterPro" id="IPR029016">
    <property type="entry name" value="GAF-like_dom_sf"/>
</dbReference>
<keyword evidence="1 5" id="KW-0378">Hydrolase</keyword>
<feature type="compositionally biased region" description="Gly residues" evidence="2">
    <location>
        <begin position="39"/>
        <end position="52"/>
    </location>
</feature>
<dbReference type="SUPFAM" id="SSF81606">
    <property type="entry name" value="PP2C-like"/>
    <property type="match status" value="1"/>
</dbReference>
<feature type="compositionally biased region" description="Low complexity" evidence="2">
    <location>
        <begin position="53"/>
        <end position="65"/>
    </location>
</feature>
<dbReference type="Pfam" id="PF07228">
    <property type="entry name" value="SpoIIE"/>
    <property type="match status" value="1"/>
</dbReference>
<organism evidence="5 6">
    <name type="scientific">Saltatorellus ferox</name>
    <dbReference type="NCBI Taxonomy" id="2528018"/>
    <lineage>
        <taxon>Bacteria</taxon>
        <taxon>Pseudomonadati</taxon>
        <taxon>Planctomycetota</taxon>
        <taxon>Planctomycetia</taxon>
        <taxon>Planctomycetia incertae sedis</taxon>
        <taxon>Saltatorellus</taxon>
    </lineage>
</organism>
<dbReference type="EMBL" id="CP036434">
    <property type="protein sequence ID" value="QDV07628.1"/>
    <property type="molecule type" value="Genomic_DNA"/>
</dbReference>
<dbReference type="PANTHER" id="PTHR43156">
    <property type="entry name" value="STAGE II SPORULATION PROTEIN E-RELATED"/>
    <property type="match status" value="1"/>
</dbReference>
<gene>
    <name evidence="5" type="primary">rsbU_1</name>
    <name evidence="5" type="ORF">Poly30_31560</name>
</gene>
<dbReference type="GO" id="GO:0016791">
    <property type="term" value="F:phosphatase activity"/>
    <property type="evidence" value="ECO:0007669"/>
    <property type="project" value="TreeGrafter"/>
</dbReference>
<evidence type="ECO:0000256" key="1">
    <source>
        <dbReference type="ARBA" id="ARBA00022801"/>
    </source>
</evidence>
<feature type="compositionally biased region" description="Low complexity" evidence="2">
    <location>
        <begin position="15"/>
        <end position="31"/>
    </location>
</feature>
<dbReference type="InterPro" id="IPR036457">
    <property type="entry name" value="PPM-type-like_dom_sf"/>
</dbReference>
<keyword evidence="6" id="KW-1185">Reference proteome</keyword>
<dbReference type="SMART" id="SM00065">
    <property type="entry name" value="GAF"/>
    <property type="match status" value="1"/>
</dbReference>
<protein>
    <submittedName>
        <fullName evidence="5">Phosphoserine phosphatase RsbU</fullName>
        <ecNumber evidence="5">3.1.3.3</ecNumber>
    </submittedName>
</protein>
<evidence type="ECO:0000313" key="5">
    <source>
        <dbReference type="EMBL" id="QDV07628.1"/>
    </source>
</evidence>
<evidence type="ECO:0000259" key="3">
    <source>
        <dbReference type="SMART" id="SM00065"/>
    </source>
</evidence>
<dbReference type="Pfam" id="PF13185">
    <property type="entry name" value="GAF_2"/>
    <property type="match status" value="1"/>
</dbReference>
<dbReference type="EC" id="3.1.3.3" evidence="5"/>
<dbReference type="SUPFAM" id="SSF55781">
    <property type="entry name" value="GAF domain-like"/>
    <property type="match status" value="1"/>
</dbReference>
<dbReference type="OrthoDB" id="247273at2"/>
<feature type="domain" description="GAF" evidence="3">
    <location>
        <begin position="120"/>
        <end position="282"/>
    </location>
</feature>
<dbReference type="Gene3D" id="3.60.40.10">
    <property type="entry name" value="PPM-type phosphatase domain"/>
    <property type="match status" value="1"/>
</dbReference>
<dbReference type="SMART" id="SM00331">
    <property type="entry name" value="PP2C_SIG"/>
    <property type="match status" value="1"/>
</dbReference>
<dbReference type="InterPro" id="IPR001932">
    <property type="entry name" value="PPM-type_phosphatase-like_dom"/>
</dbReference>
<name>A0A518EUA3_9BACT</name>
<dbReference type="Gene3D" id="3.30.450.40">
    <property type="match status" value="1"/>
</dbReference>
<dbReference type="InterPro" id="IPR052016">
    <property type="entry name" value="Bact_Sigma-Reg"/>
</dbReference>
<reference evidence="5 6" key="1">
    <citation type="submission" date="2019-02" db="EMBL/GenBank/DDBJ databases">
        <title>Deep-cultivation of Planctomycetes and their phenomic and genomic characterization uncovers novel biology.</title>
        <authorList>
            <person name="Wiegand S."/>
            <person name="Jogler M."/>
            <person name="Boedeker C."/>
            <person name="Pinto D."/>
            <person name="Vollmers J."/>
            <person name="Rivas-Marin E."/>
            <person name="Kohn T."/>
            <person name="Peeters S.H."/>
            <person name="Heuer A."/>
            <person name="Rast P."/>
            <person name="Oberbeckmann S."/>
            <person name="Bunk B."/>
            <person name="Jeske O."/>
            <person name="Meyerdierks A."/>
            <person name="Storesund J.E."/>
            <person name="Kallscheuer N."/>
            <person name="Luecker S."/>
            <person name="Lage O.M."/>
            <person name="Pohl T."/>
            <person name="Merkel B.J."/>
            <person name="Hornburger P."/>
            <person name="Mueller R.-W."/>
            <person name="Bruemmer F."/>
            <person name="Labrenz M."/>
            <person name="Spormann A.M."/>
            <person name="Op den Camp H."/>
            <person name="Overmann J."/>
            <person name="Amann R."/>
            <person name="Jetten M.S.M."/>
            <person name="Mascher T."/>
            <person name="Medema M.H."/>
            <person name="Devos D.P."/>
            <person name="Kaster A.-K."/>
            <person name="Ovreas L."/>
            <person name="Rohde M."/>
            <person name="Galperin M.Y."/>
            <person name="Jogler C."/>
        </authorList>
    </citation>
    <scope>NUCLEOTIDE SEQUENCE [LARGE SCALE GENOMIC DNA]</scope>
    <source>
        <strain evidence="5 6">Poly30</strain>
    </source>
</reference>
<dbReference type="Proteomes" id="UP000320390">
    <property type="component" value="Chromosome"/>
</dbReference>
<sequence>MAFWKRRPQPDGAIGATSNTSTGNASGSSADDAGHKGAGHQGAGHQGAGGAGSAARTAANLAASGRGSQRPGQDRVQRGSGGEGGEDGHSTTFLRGDTGEDSRSLDVLLDAIARVSLSRDLESLLDYVVDSSIQATGAERGFLVLYDDEAQAQVVRVARELDGDRQCRSVGRDVKYSTSVVQRVIEEQAPLRTTVQKNADDLALGNSVYDLKLRAVMCVPLVPRGGAAGQPDGAPEMPRGALYVDSKAASRAFQPEDLALFHALAQHIAIALENAQLNLHSIERARLERSLEIAAEIQAGLMPKSPPAMEGYDLFGWYRSAEHASGDFFDFVRTKSGGVAAVVGDVTGHGVGPALVTATAQASLRSYARVLEDPGSVVTMLNADLSERMDDGMFLTLFIAELEPDGRVQTLNAGHTPPLIWRAATKTIESISSDGPALGLMDDLTYETGADLHLEVGDILLAFSDGLVEARHPDHPDRFFEEQGVRAVLSDRGHAGSSARETVESVAQAALEFAEGAREDDVTIVAIRRT</sequence>
<feature type="domain" description="PPM-type phosphatase" evidence="4">
    <location>
        <begin position="309"/>
        <end position="529"/>
    </location>
</feature>
<evidence type="ECO:0000313" key="6">
    <source>
        <dbReference type="Proteomes" id="UP000320390"/>
    </source>
</evidence>
<feature type="region of interest" description="Disordered" evidence="2">
    <location>
        <begin position="1"/>
        <end position="100"/>
    </location>
</feature>
<dbReference type="InterPro" id="IPR003018">
    <property type="entry name" value="GAF"/>
</dbReference>